<dbReference type="Pfam" id="PF00041">
    <property type="entry name" value="fn3"/>
    <property type="match status" value="1"/>
</dbReference>
<evidence type="ECO:0000256" key="8">
    <source>
        <dbReference type="ARBA" id="ARBA00023288"/>
    </source>
</evidence>
<proteinExistence type="predicted"/>
<organism evidence="10 11">
    <name type="scientific">Ameca splendens</name>
    <dbReference type="NCBI Taxonomy" id="208324"/>
    <lineage>
        <taxon>Eukaryota</taxon>
        <taxon>Metazoa</taxon>
        <taxon>Chordata</taxon>
        <taxon>Craniata</taxon>
        <taxon>Vertebrata</taxon>
        <taxon>Euteleostomi</taxon>
        <taxon>Actinopterygii</taxon>
        <taxon>Neopterygii</taxon>
        <taxon>Teleostei</taxon>
        <taxon>Neoteleostei</taxon>
        <taxon>Acanthomorphata</taxon>
        <taxon>Ovalentaria</taxon>
        <taxon>Atherinomorphae</taxon>
        <taxon>Cyprinodontiformes</taxon>
        <taxon>Goodeidae</taxon>
        <taxon>Ameca</taxon>
    </lineage>
</organism>
<name>A0ABV0ZDH2_9TELE</name>
<feature type="domain" description="Fibronectin type-III" evidence="9">
    <location>
        <begin position="19"/>
        <end position="117"/>
    </location>
</feature>
<dbReference type="SUPFAM" id="SSF49265">
    <property type="entry name" value="Fibronectin type III"/>
    <property type="match status" value="1"/>
</dbReference>
<dbReference type="InterPro" id="IPR013783">
    <property type="entry name" value="Ig-like_fold"/>
</dbReference>
<keyword evidence="2" id="KW-1003">Cell membrane</keyword>
<keyword evidence="4" id="KW-0130">Cell adhesion</keyword>
<dbReference type="InterPro" id="IPR003961">
    <property type="entry name" value="FN3_dom"/>
</dbReference>
<keyword evidence="7" id="KW-0325">Glycoprotein</keyword>
<dbReference type="CDD" id="cd00063">
    <property type="entry name" value="FN3"/>
    <property type="match status" value="1"/>
</dbReference>
<dbReference type="EMBL" id="JAHRIP010058677">
    <property type="protein sequence ID" value="MEQ2304150.1"/>
    <property type="molecule type" value="Genomic_DNA"/>
</dbReference>
<keyword evidence="5" id="KW-0472">Membrane</keyword>
<dbReference type="PANTHER" id="PTHR44170">
    <property type="entry name" value="PROTEIN SIDEKICK"/>
    <property type="match status" value="1"/>
</dbReference>
<dbReference type="PRINTS" id="PR00014">
    <property type="entry name" value="FNTYPEIII"/>
</dbReference>
<evidence type="ECO:0000256" key="7">
    <source>
        <dbReference type="ARBA" id="ARBA00023180"/>
    </source>
</evidence>
<keyword evidence="3" id="KW-0732">Signal</keyword>
<keyword evidence="11" id="KW-1185">Reference proteome</keyword>
<comment type="subcellular location">
    <subcellularLocation>
        <location evidence="1">Cell membrane</location>
    </subcellularLocation>
</comment>
<evidence type="ECO:0000256" key="1">
    <source>
        <dbReference type="ARBA" id="ARBA00004236"/>
    </source>
</evidence>
<evidence type="ECO:0000256" key="5">
    <source>
        <dbReference type="ARBA" id="ARBA00023136"/>
    </source>
</evidence>
<evidence type="ECO:0000256" key="2">
    <source>
        <dbReference type="ARBA" id="ARBA00022475"/>
    </source>
</evidence>
<comment type="caution">
    <text evidence="10">The sequence shown here is derived from an EMBL/GenBank/DDBJ whole genome shotgun (WGS) entry which is preliminary data.</text>
</comment>
<gene>
    <name evidence="10" type="primary">CNTN4_5</name>
    <name evidence="10" type="ORF">AMECASPLE_023959</name>
</gene>
<evidence type="ECO:0000313" key="11">
    <source>
        <dbReference type="Proteomes" id="UP001469553"/>
    </source>
</evidence>
<dbReference type="Gene3D" id="2.60.40.10">
    <property type="entry name" value="Immunoglobulins"/>
    <property type="match status" value="1"/>
</dbReference>
<keyword evidence="6" id="KW-1015">Disulfide bond</keyword>
<dbReference type="InterPro" id="IPR036116">
    <property type="entry name" value="FN3_sf"/>
</dbReference>
<dbReference type="Proteomes" id="UP001469553">
    <property type="component" value="Unassembled WGS sequence"/>
</dbReference>
<reference evidence="10 11" key="1">
    <citation type="submission" date="2021-06" db="EMBL/GenBank/DDBJ databases">
        <authorList>
            <person name="Palmer J.M."/>
        </authorList>
    </citation>
    <scope>NUCLEOTIDE SEQUENCE [LARGE SCALE GENOMIC DNA]</scope>
    <source>
        <strain evidence="10 11">AS_MEX2019</strain>
        <tissue evidence="10">Muscle</tissue>
    </source>
</reference>
<evidence type="ECO:0000256" key="6">
    <source>
        <dbReference type="ARBA" id="ARBA00023157"/>
    </source>
</evidence>
<protein>
    <submittedName>
        <fullName evidence="10">Contactin-4</fullName>
    </submittedName>
</protein>
<evidence type="ECO:0000259" key="9">
    <source>
        <dbReference type="PROSITE" id="PS50853"/>
    </source>
</evidence>
<dbReference type="PROSITE" id="PS50853">
    <property type="entry name" value="FN3"/>
    <property type="match status" value="1"/>
</dbReference>
<evidence type="ECO:0000313" key="10">
    <source>
        <dbReference type="EMBL" id="MEQ2304150.1"/>
    </source>
</evidence>
<evidence type="ECO:0000256" key="3">
    <source>
        <dbReference type="ARBA" id="ARBA00022729"/>
    </source>
</evidence>
<dbReference type="SMART" id="SM00060">
    <property type="entry name" value="FN3"/>
    <property type="match status" value="1"/>
</dbReference>
<dbReference type="PANTHER" id="PTHR44170:SF18">
    <property type="entry name" value="CONTACTIN 3B-RELATED"/>
    <property type="match status" value="1"/>
</dbReference>
<sequence length="202" mass="21605">MCDFLKVSVPVFEPGPPSPPDSVTVEEVTDSTAQLAWSPGRDNGSPITNYIIQTKTPFTVGWQRVNTVPEVIDGNTLTATVVDLNAWVEYEFRVLAKNGVGVGEPSPVLVKTRTEDAVPDAAPGDVGGGGGSRYELVITWETNTWLCIILKWNTLQLCKVNTSPGPSPGPPPGGMCLEQHLREGSWGHLTDARSTSADSSQC</sequence>
<accession>A0ABV0ZDH2</accession>
<evidence type="ECO:0000256" key="4">
    <source>
        <dbReference type="ARBA" id="ARBA00022889"/>
    </source>
</evidence>
<keyword evidence="8" id="KW-0449">Lipoprotein</keyword>